<dbReference type="GO" id="GO:0005886">
    <property type="term" value="C:plasma membrane"/>
    <property type="evidence" value="ECO:0007669"/>
    <property type="project" value="UniProtKB-SubCell"/>
</dbReference>
<evidence type="ECO:0000256" key="5">
    <source>
        <dbReference type="ARBA" id="ARBA00023136"/>
    </source>
</evidence>
<gene>
    <name evidence="9" type="ORF">NCTC5385_01058</name>
    <name evidence="8" type="ORF">NCTC5386_01341</name>
</gene>
<sequence length="215" mass="25050">MAKLSILWYDKSMKIKNPKAYAFFQQLFKVLGIIALIGSFVLAFWLYKMGIFNDKNVLKDVINQYKFWGPFIFIIIQIFQIVFPVIPGGITTVFGFLIFGPIKGFLLNYFGILIGSYILFILVRIYGKKFILLFLDKKTFYKYEKKLETPGYEKLFIFCMVSPIAPADIMVMITALTNMSVKRFMTIMMIAKPISIIGYSYLFIFGKDIIKFFFN</sequence>
<dbReference type="Pfam" id="PF09335">
    <property type="entry name" value="VTT_dom"/>
    <property type="match status" value="1"/>
</dbReference>
<evidence type="ECO:0000313" key="8">
    <source>
        <dbReference type="EMBL" id="VTS15250.1"/>
    </source>
</evidence>
<evidence type="ECO:0000259" key="7">
    <source>
        <dbReference type="Pfam" id="PF09335"/>
    </source>
</evidence>
<dbReference type="EMBL" id="CABEHT010000001">
    <property type="protein sequence ID" value="VTS15250.1"/>
    <property type="molecule type" value="Genomic_DNA"/>
</dbReference>
<comment type="similarity">
    <text evidence="6">Belongs to the TVP38/TMEM64 family.</text>
</comment>
<dbReference type="STRING" id="873448.STRPO_0308"/>
<evidence type="ECO:0000256" key="4">
    <source>
        <dbReference type="ARBA" id="ARBA00022989"/>
    </source>
</evidence>
<feature type="transmembrane region" description="Helical" evidence="6">
    <location>
        <begin position="21"/>
        <end position="47"/>
    </location>
</feature>
<reference evidence="10 11" key="1">
    <citation type="submission" date="2019-05" db="EMBL/GenBank/DDBJ databases">
        <authorList>
            <consortium name="Pathogen Informatics"/>
        </authorList>
    </citation>
    <scope>NUCLEOTIDE SEQUENCE [LARGE SCALE GENOMIC DNA]</scope>
    <source>
        <strain evidence="9 10">NCTC5385</strain>
        <strain evidence="8 11">NCTC5386</strain>
    </source>
</reference>
<dbReference type="PANTHER" id="PTHR12677:SF49">
    <property type="entry name" value="TVP38_TMEM64 FAMILY MEMBRANE PROTEIN"/>
    <property type="match status" value="1"/>
</dbReference>
<feature type="transmembrane region" description="Helical" evidence="6">
    <location>
        <begin position="67"/>
        <end position="99"/>
    </location>
</feature>
<evidence type="ECO:0000313" key="9">
    <source>
        <dbReference type="EMBL" id="VTS22702.1"/>
    </source>
</evidence>
<dbReference type="Proteomes" id="UP000394068">
    <property type="component" value="Unassembled WGS sequence"/>
</dbReference>
<keyword evidence="5 6" id="KW-0472">Membrane</keyword>
<comment type="subcellular location">
    <subcellularLocation>
        <location evidence="1 6">Cell membrane</location>
        <topology evidence="1 6">Multi-pass membrane protein</topology>
    </subcellularLocation>
</comment>
<dbReference type="PANTHER" id="PTHR12677">
    <property type="entry name" value="GOLGI APPARATUS MEMBRANE PROTEIN TVP38-RELATED"/>
    <property type="match status" value="1"/>
</dbReference>
<proteinExistence type="inferred from homology"/>
<evidence type="ECO:0000256" key="1">
    <source>
        <dbReference type="ARBA" id="ARBA00004651"/>
    </source>
</evidence>
<accession>A0A4U9Y9F9</accession>
<evidence type="ECO:0000313" key="11">
    <source>
        <dbReference type="Proteomes" id="UP000394068"/>
    </source>
</evidence>
<feature type="transmembrane region" description="Helical" evidence="6">
    <location>
        <begin position="184"/>
        <end position="205"/>
    </location>
</feature>
<keyword evidence="3 6" id="KW-0812">Transmembrane</keyword>
<feature type="domain" description="VTT" evidence="7">
    <location>
        <begin position="86"/>
        <end position="203"/>
    </location>
</feature>
<dbReference type="AlphaFoldDB" id="A0A4U9Y9F9"/>
<evidence type="ECO:0000256" key="2">
    <source>
        <dbReference type="ARBA" id="ARBA00022475"/>
    </source>
</evidence>
<feature type="transmembrane region" description="Helical" evidence="6">
    <location>
        <begin position="106"/>
        <end position="127"/>
    </location>
</feature>
<name>A0A4U9Y9F9_9STRE</name>
<dbReference type="InterPro" id="IPR032816">
    <property type="entry name" value="VTT_dom"/>
</dbReference>
<protein>
    <recommendedName>
        <fullName evidence="6">TVP38/TMEM64 family membrane protein</fullName>
    </recommendedName>
</protein>
<feature type="transmembrane region" description="Helical" evidence="6">
    <location>
        <begin position="155"/>
        <end position="177"/>
    </location>
</feature>
<evidence type="ECO:0000256" key="6">
    <source>
        <dbReference type="RuleBase" id="RU366058"/>
    </source>
</evidence>
<evidence type="ECO:0000256" key="3">
    <source>
        <dbReference type="ARBA" id="ARBA00022692"/>
    </source>
</evidence>
<keyword evidence="4 6" id="KW-1133">Transmembrane helix</keyword>
<evidence type="ECO:0000313" key="10">
    <source>
        <dbReference type="Proteomes" id="UP000304914"/>
    </source>
</evidence>
<keyword evidence="2 6" id="KW-1003">Cell membrane</keyword>
<organism evidence="9 10">
    <name type="scientific">Streptococcus pseudoporcinus</name>
    <dbReference type="NCBI Taxonomy" id="361101"/>
    <lineage>
        <taxon>Bacteria</taxon>
        <taxon>Bacillati</taxon>
        <taxon>Bacillota</taxon>
        <taxon>Bacilli</taxon>
        <taxon>Lactobacillales</taxon>
        <taxon>Streptococcaceae</taxon>
        <taxon>Streptococcus</taxon>
    </lineage>
</organism>
<dbReference type="InterPro" id="IPR015414">
    <property type="entry name" value="TMEM64"/>
</dbReference>
<dbReference type="Proteomes" id="UP000304914">
    <property type="component" value="Chromosome"/>
</dbReference>
<dbReference type="EMBL" id="LR594035">
    <property type="protein sequence ID" value="VTS22702.1"/>
    <property type="molecule type" value="Genomic_DNA"/>
</dbReference>